<name>A0A8T0T176_PANVG</name>
<dbReference type="Proteomes" id="UP000823388">
    <property type="component" value="Chromosome 4N"/>
</dbReference>
<protein>
    <submittedName>
        <fullName evidence="1">Uncharacterized protein</fullName>
    </submittedName>
</protein>
<evidence type="ECO:0000313" key="2">
    <source>
        <dbReference type="Proteomes" id="UP000823388"/>
    </source>
</evidence>
<gene>
    <name evidence="1" type="ORF">PVAP13_4NG038750</name>
</gene>
<sequence>MITLPQQQSFHPMALPDVGASYPDRVLLSVRCYIADRTNKTTATSSTSEGHRIQVSFFAAKPPTLSYLCIFCPDADFTSEPRVVTSQGNLILLTTGIRSSADPF</sequence>
<organism evidence="1 2">
    <name type="scientific">Panicum virgatum</name>
    <name type="common">Blackwell switchgrass</name>
    <dbReference type="NCBI Taxonomy" id="38727"/>
    <lineage>
        <taxon>Eukaryota</taxon>
        <taxon>Viridiplantae</taxon>
        <taxon>Streptophyta</taxon>
        <taxon>Embryophyta</taxon>
        <taxon>Tracheophyta</taxon>
        <taxon>Spermatophyta</taxon>
        <taxon>Magnoliopsida</taxon>
        <taxon>Liliopsida</taxon>
        <taxon>Poales</taxon>
        <taxon>Poaceae</taxon>
        <taxon>PACMAD clade</taxon>
        <taxon>Panicoideae</taxon>
        <taxon>Panicodae</taxon>
        <taxon>Paniceae</taxon>
        <taxon>Panicinae</taxon>
        <taxon>Panicum</taxon>
        <taxon>Panicum sect. Hiantes</taxon>
    </lineage>
</organism>
<dbReference type="PANTHER" id="PTHR33074">
    <property type="entry name" value="EXPRESSED PROTEIN-RELATED"/>
    <property type="match status" value="1"/>
</dbReference>
<dbReference type="EMBL" id="CM029044">
    <property type="protein sequence ID" value="KAG2604077.1"/>
    <property type="molecule type" value="Genomic_DNA"/>
</dbReference>
<evidence type="ECO:0000313" key="1">
    <source>
        <dbReference type="EMBL" id="KAG2604077.1"/>
    </source>
</evidence>
<comment type="caution">
    <text evidence="1">The sequence shown here is derived from an EMBL/GenBank/DDBJ whole genome shotgun (WGS) entry which is preliminary data.</text>
</comment>
<dbReference type="AlphaFoldDB" id="A0A8T0T176"/>
<keyword evidence="2" id="KW-1185">Reference proteome</keyword>
<reference evidence="1" key="1">
    <citation type="submission" date="2020-05" db="EMBL/GenBank/DDBJ databases">
        <title>WGS assembly of Panicum virgatum.</title>
        <authorList>
            <person name="Lovell J.T."/>
            <person name="Jenkins J."/>
            <person name="Shu S."/>
            <person name="Juenger T.E."/>
            <person name="Schmutz J."/>
        </authorList>
    </citation>
    <scope>NUCLEOTIDE SEQUENCE</scope>
    <source>
        <strain evidence="1">AP13</strain>
    </source>
</reference>
<proteinExistence type="predicted"/>
<accession>A0A8T0T176</accession>